<protein>
    <submittedName>
        <fullName evidence="9">Betaine/carnitine/choline transporter (BCCT) family transporter</fullName>
    </submittedName>
</protein>
<comment type="subcellular location">
    <subcellularLocation>
        <location evidence="1">Cell membrane</location>
        <topology evidence="1">Multi-pass membrane protein</topology>
    </subcellularLocation>
</comment>
<keyword evidence="7 8" id="KW-0472">Membrane</keyword>
<feature type="transmembrane region" description="Helical" evidence="8">
    <location>
        <begin position="497"/>
        <end position="518"/>
    </location>
</feature>
<evidence type="ECO:0000313" key="9">
    <source>
        <dbReference type="EMBL" id="EPD30655.1"/>
    </source>
</evidence>
<keyword evidence="5 8" id="KW-0812">Transmembrane</keyword>
<feature type="transmembrane region" description="Helical" evidence="8">
    <location>
        <begin position="334"/>
        <end position="355"/>
    </location>
</feature>
<comment type="caution">
    <text evidence="9">The sequence shown here is derived from an EMBL/GenBank/DDBJ whole genome shotgun (WGS) entry which is preliminary data.</text>
</comment>
<dbReference type="Pfam" id="PF02028">
    <property type="entry name" value="BCCT"/>
    <property type="match status" value="1"/>
</dbReference>
<evidence type="ECO:0000256" key="7">
    <source>
        <dbReference type="ARBA" id="ARBA00023136"/>
    </source>
</evidence>
<feature type="transmembrane region" description="Helical" evidence="8">
    <location>
        <begin position="71"/>
        <end position="91"/>
    </location>
</feature>
<comment type="similarity">
    <text evidence="2">Belongs to the BCCT transporter (TC 2.A.15) family.</text>
</comment>
<feature type="transmembrane region" description="Helical" evidence="8">
    <location>
        <begin position="210"/>
        <end position="234"/>
    </location>
</feature>
<accession>A0A9W5RE10</accession>
<gene>
    <name evidence="9" type="ORF">HMPREF9238_00403</name>
</gene>
<dbReference type="GO" id="GO:0022857">
    <property type="term" value="F:transmembrane transporter activity"/>
    <property type="evidence" value="ECO:0007669"/>
    <property type="project" value="InterPro"/>
</dbReference>
<proteinExistence type="inferred from homology"/>
<evidence type="ECO:0000256" key="4">
    <source>
        <dbReference type="ARBA" id="ARBA00022475"/>
    </source>
</evidence>
<evidence type="ECO:0000313" key="10">
    <source>
        <dbReference type="Proteomes" id="UP000014387"/>
    </source>
</evidence>
<organism evidence="9 10">
    <name type="scientific">Gleimia europaea ACS-120-V-Col10b</name>
    <dbReference type="NCBI Taxonomy" id="883069"/>
    <lineage>
        <taxon>Bacteria</taxon>
        <taxon>Bacillati</taxon>
        <taxon>Actinomycetota</taxon>
        <taxon>Actinomycetes</taxon>
        <taxon>Actinomycetales</taxon>
        <taxon>Actinomycetaceae</taxon>
        <taxon>Gleimia</taxon>
    </lineage>
</organism>
<evidence type="ECO:0000256" key="6">
    <source>
        <dbReference type="ARBA" id="ARBA00022989"/>
    </source>
</evidence>
<dbReference type="PROSITE" id="PS01303">
    <property type="entry name" value="BCCT"/>
    <property type="match status" value="1"/>
</dbReference>
<evidence type="ECO:0000256" key="8">
    <source>
        <dbReference type="SAM" id="Phobius"/>
    </source>
</evidence>
<sequence length="704" mass="76897">MSQFAKALMAQIGKPNWREHVSTKTERIPVNWPVFAGSAISIIAIALWAVISPATAGSVLTVVVDRIATWFGPFYILMATVMVVFVIGLAISRFGKVKLGPPNAKPEFSAFAWASMLFAAGIGTDIMFFAVAEPVAQYMNPPVGEGQTIEAARQATVWTLFHYGITGWAMYALMGIALGYFAYRRGLPLAVRSALSPIFKDRLNGPLGHVVDGAAVLGTIFGIATTLGIGVVQLNVGLEILFGIGQGLPAQIGLVVLAVLVATISATSGINKGIRFLSQLNVVLAVALSGWVLITGRTDFLLNAIIMNVGDFITRFPAMSLETFAYSDASAWKAAWTLFFWAWWVAWASFVGMFLARISRGRTIRQFVAGTMTIPFLYVLMWISIFGNAALDYIRTGGNLEYAQKTVEIPEYGFYTLLQQYPLPMLLVAVATFVGLLFFVTSADSGALVMANLSSFLPSVHDDAAGWLRVFWAGVTGVLTIGMLLVGGIPALQNATIVMGLPFSVVMVLVMFGLMKALREDDRSVRSRERSLRNTITGAGAELVNPSWRDRLARTFEQVSPAQAKRYLDRVAEPALSLIAAELASQGYQAEVIRGGDEVVGDLDESIFIHDRLKFVAGVGQEQFVYRILAVDAPTTVYGGQMANANHMSTRLEVHLPQGEQDYDVMGYSTEALIHDVLDQFEVHQDYWRVQELDETARQTRQDH</sequence>
<feature type="transmembrane region" description="Helical" evidence="8">
    <location>
        <begin position="111"/>
        <end position="132"/>
    </location>
</feature>
<keyword evidence="3" id="KW-0813">Transport</keyword>
<keyword evidence="4" id="KW-1003">Cell membrane</keyword>
<name>A0A9W5RE10_9ACTO</name>
<evidence type="ECO:0000256" key="2">
    <source>
        <dbReference type="ARBA" id="ARBA00005658"/>
    </source>
</evidence>
<dbReference type="PANTHER" id="PTHR30047:SF7">
    <property type="entry name" value="HIGH-AFFINITY CHOLINE TRANSPORT PROTEIN"/>
    <property type="match status" value="1"/>
</dbReference>
<dbReference type="Proteomes" id="UP000014387">
    <property type="component" value="Unassembled WGS sequence"/>
</dbReference>
<evidence type="ECO:0000256" key="3">
    <source>
        <dbReference type="ARBA" id="ARBA00022448"/>
    </source>
</evidence>
<feature type="transmembrane region" description="Helical" evidence="8">
    <location>
        <begin position="160"/>
        <end position="183"/>
    </location>
</feature>
<feature type="transmembrane region" description="Helical" evidence="8">
    <location>
        <begin position="32"/>
        <end position="51"/>
    </location>
</feature>
<dbReference type="GO" id="GO:0005886">
    <property type="term" value="C:plasma membrane"/>
    <property type="evidence" value="ECO:0007669"/>
    <property type="project" value="UniProtKB-SubCell"/>
</dbReference>
<dbReference type="PANTHER" id="PTHR30047">
    <property type="entry name" value="HIGH-AFFINITY CHOLINE TRANSPORT PROTEIN-RELATED"/>
    <property type="match status" value="1"/>
</dbReference>
<keyword evidence="6 8" id="KW-1133">Transmembrane helix</keyword>
<evidence type="ECO:0000256" key="1">
    <source>
        <dbReference type="ARBA" id="ARBA00004651"/>
    </source>
</evidence>
<feature type="transmembrane region" description="Helical" evidence="8">
    <location>
        <begin position="425"/>
        <end position="449"/>
    </location>
</feature>
<dbReference type="NCBIfam" id="NF007399">
    <property type="entry name" value="PRK09928.1"/>
    <property type="match status" value="1"/>
</dbReference>
<dbReference type="AlphaFoldDB" id="A0A9W5RE10"/>
<dbReference type="InterPro" id="IPR018093">
    <property type="entry name" value="BCCT_CS"/>
</dbReference>
<feature type="transmembrane region" description="Helical" evidence="8">
    <location>
        <begin position="367"/>
        <end position="391"/>
    </location>
</feature>
<dbReference type="InterPro" id="IPR000060">
    <property type="entry name" value="BCCT_transptr"/>
</dbReference>
<dbReference type="NCBIfam" id="TIGR00842">
    <property type="entry name" value="bcct"/>
    <property type="match status" value="1"/>
</dbReference>
<feature type="transmembrane region" description="Helical" evidence="8">
    <location>
        <begin position="470"/>
        <end position="491"/>
    </location>
</feature>
<evidence type="ECO:0000256" key="5">
    <source>
        <dbReference type="ARBA" id="ARBA00022692"/>
    </source>
</evidence>
<reference evidence="9 10" key="1">
    <citation type="submission" date="2013-05" db="EMBL/GenBank/DDBJ databases">
        <title>The Genome Sequence of Actinomyces europaeus ACS-120-V-COL10B.</title>
        <authorList>
            <consortium name="The Broad Institute Genomics Platform"/>
            <person name="Earl A."/>
            <person name="Ward D."/>
            <person name="Feldgarden M."/>
            <person name="Gevers D."/>
            <person name="Saerens B."/>
            <person name="Vaneechoutte M."/>
            <person name="Walker B."/>
            <person name="Young S."/>
            <person name="Zeng Q."/>
            <person name="Gargeya S."/>
            <person name="Fitzgerald M."/>
            <person name="Haas B."/>
            <person name="Abouelleil A."/>
            <person name="Allen A.W."/>
            <person name="Alvarado L."/>
            <person name="Arachchi H.M."/>
            <person name="Berlin A.M."/>
            <person name="Chapman S.B."/>
            <person name="Gainer-Dewar J."/>
            <person name="Goldberg J."/>
            <person name="Griggs A."/>
            <person name="Gujja S."/>
            <person name="Hansen M."/>
            <person name="Howarth C."/>
            <person name="Imamovic A."/>
            <person name="Ireland A."/>
            <person name="Larimer J."/>
            <person name="McCowan C."/>
            <person name="Murphy C."/>
            <person name="Pearson M."/>
            <person name="Poon T.W."/>
            <person name="Priest M."/>
            <person name="Roberts A."/>
            <person name="Saif S."/>
            <person name="Shea T."/>
            <person name="Sisk P."/>
            <person name="Sykes S."/>
            <person name="Wortman J."/>
            <person name="Nusbaum C."/>
            <person name="Birren B."/>
        </authorList>
    </citation>
    <scope>NUCLEOTIDE SEQUENCE [LARGE SCALE GENOMIC DNA]</scope>
    <source>
        <strain evidence="9 10">ACS-120-V-Col10b</strain>
    </source>
</reference>
<feature type="transmembrane region" description="Helical" evidence="8">
    <location>
        <begin position="240"/>
        <end position="264"/>
    </location>
</feature>
<feature type="transmembrane region" description="Helical" evidence="8">
    <location>
        <begin position="276"/>
        <end position="294"/>
    </location>
</feature>
<keyword evidence="10" id="KW-1185">Reference proteome</keyword>
<dbReference type="EMBL" id="AGWN01000001">
    <property type="protein sequence ID" value="EPD30655.1"/>
    <property type="molecule type" value="Genomic_DNA"/>
</dbReference>